<name>A0A1G6IIP2_9ACTN</name>
<dbReference type="AlphaFoldDB" id="A0A1G6IIP2"/>
<dbReference type="EMBL" id="FMZF01000001">
    <property type="protein sequence ID" value="SDC06283.1"/>
    <property type="molecule type" value="Genomic_DNA"/>
</dbReference>
<dbReference type="PROSITE" id="PS01047">
    <property type="entry name" value="HMA_1"/>
    <property type="match status" value="1"/>
</dbReference>
<keyword evidence="1" id="KW-0479">Metal-binding</keyword>
<dbReference type="RefSeq" id="WP_091362719.1">
    <property type="nucleotide sequence ID" value="NZ_FMZF01000001.1"/>
</dbReference>
<feature type="domain" description="HMA" evidence="2">
    <location>
        <begin position="11"/>
        <end position="76"/>
    </location>
</feature>
<evidence type="ECO:0000259" key="2">
    <source>
        <dbReference type="PROSITE" id="PS50846"/>
    </source>
</evidence>
<dbReference type="STRING" id="1190417.SAMN05660690_0396"/>
<dbReference type="InterPro" id="IPR036163">
    <property type="entry name" value="HMA_dom_sf"/>
</dbReference>
<dbReference type="PROSITE" id="PS50846">
    <property type="entry name" value="HMA_2"/>
    <property type="match status" value="1"/>
</dbReference>
<reference evidence="4" key="1">
    <citation type="submission" date="2016-10" db="EMBL/GenBank/DDBJ databases">
        <authorList>
            <person name="Varghese N."/>
            <person name="Submissions S."/>
        </authorList>
    </citation>
    <scope>NUCLEOTIDE SEQUENCE [LARGE SCALE GENOMIC DNA]</scope>
    <source>
        <strain evidence="4">DSM 45421</strain>
    </source>
</reference>
<proteinExistence type="predicted"/>
<dbReference type="InterPro" id="IPR017969">
    <property type="entry name" value="Heavy-metal-associated_CS"/>
</dbReference>
<dbReference type="InterPro" id="IPR006121">
    <property type="entry name" value="HMA_dom"/>
</dbReference>
<evidence type="ECO:0000313" key="3">
    <source>
        <dbReference type="EMBL" id="SDC06283.1"/>
    </source>
</evidence>
<dbReference type="GO" id="GO:0046872">
    <property type="term" value="F:metal ion binding"/>
    <property type="evidence" value="ECO:0007669"/>
    <property type="project" value="UniProtKB-KW"/>
</dbReference>
<protein>
    <submittedName>
        <fullName evidence="3">Copper chaperone CopZ</fullName>
    </submittedName>
</protein>
<evidence type="ECO:0000313" key="4">
    <source>
        <dbReference type="Proteomes" id="UP000199416"/>
    </source>
</evidence>
<keyword evidence="4" id="KW-1185">Reference proteome</keyword>
<evidence type="ECO:0000256" key="1">
    <source>
        <dbReference type="ARBA" id="ARBA00022723"/>
    </source>
</evidence>
<dbReference type="Gene3D" id="3.30.70.100">
    <property type="match status" value="1"/>
</dbReference>
<dbReference type="Proteomes" id="UP000199416">
    <property type="component" value="Unassembled WGS sequence"/>
</dbReference>
<dbReference type="SUPFAM" id="SSF55008">
    <property type="entry name" value="HMA, heavy metal-associated domain"/>
    <property type="match status" value="1"/>
</dbReference>
<accession>A0A1G6IIP2</accession>
<gene>
    <name evidence="3" type="ORF">SAMN05660690_0396</name>
</gene>
<sequence length="77" mass="7825">MLSDTPRTFVGSTTFTVTGMTCDHCRRAVTAEIAAVAGVETVTVDLATGTVTVTAAAPLDRADIAAAVDEAGWSLVP</sequence>
<organism evidence="3 4">
    <name type="scientific">Geodermatophilus telluris</name>
    <dbReference type="NCBI Taxonomy" id="1190417"/>
    <lineage>
        <taxon>Bacteria</taxon>
        <taxon>Bacillati</taxon>
        <taxon>Actinomycetota</taxon>
        <taxon>Actinomycetes</taxon>
        <taxon>Geodermatophilales</taxon>
        <taxon>Geodermatophilaceae</taxon>
        <taxon>Geodermatophilus</taxon>
    </lineage>
</organism>
<dbReference type="CDD" id="cd00371">
    <property type="entry name" value="HMA"/>
    <property type="match status" value="1"/>
</dbReference>
<dbReference type="Pfam" id="PF00403">
    <property type="entry name" value="HMA"/>
    <property type="match status" value="1"/>
</dbReference>